<dbReference type="AlphaFoldDB" id="M4BFX7"/>
<reference evidence="1" key="2">
    <citation type="submission" date="2015-06" db="UniProtKB">
        <authorList>
            <consortium name="EnsemblProtists"/>
        </authorList>
    </citation>
    <scope>IDENTIFICATION</scope>
    <source>
        <strain evidence="1">Emoy2</strain>
    </source>
</reference>
<dbReference type="EnsemblProtists" id="HpaT805197">
    <property type="protein sequence ID" value="HpaP805197"/>
    <property type="gene ID" value="HpaG805197"/>
</dbReference>
<reference evidence="2" key="1">
    <citation type="journal article" date="2010" name="Science">
        <title>Signatures of adaptation to obligate biotrophy in the Hyaloperonospora arabidopsidis genome.</title>
        <authorList>
            <person name="Baxter L."/>
            <person name="Tripathy S."/>
            <person name="Ishaque N."/>
            <person name="Boot N."/>
            <person name="Cabral A."/>
            <person name="Kemen E."/>
            <person name="Thines M."/>
            <person name="Ah-Fong A."/>
            <person name="Anderson R."/>
            <person name="Badejoko W."/>
            <person name="Bittner-Eddy P."/>
            <person name="Boore J.L."/>
            <person name="Chibucos M.C."/>
            <person name="Coates M."/>
            <person name="Dehal P."/>
            <person name="Delehaunty K."/>
            <person name="Dong S."/>
            <person name="Downton P."/>
            <person name="Dumas B."/>
            <person name="Fabro G."/>
            <person name="Fronick C."/>
            <person name="Fuerstenberg S.I."/>
            <person name="Fulton L."/>
            <person name="Gaulin E."/>
            <person name="Govers F."/>
            <person name="Hughes L."/>
            <person name="Humphray S."/>
            <person name="Jiang R.H."/>
            <person name="Judelson H."/>
            <person name="Kamoun S."/>
            <person name="Kyung K."/>
            <person name="Meijer H."/>
            <person name="Minx P."/>
            <person name="Morris P."/>
            <person name="Nelson J."/>
            <person name="Phuntumart V."/>
            <person name="Qutob D."/>
            <person name="Rehmany A."/>
            <person name="Rougon-Cardoso A."/>
            <person name="Ryden P."/>
            <person name="Torto-Alalibo T."/>
            <person name="Studholme D."/>
            <person name="Wang Y."/>
            <person name="Win J."/>
            <person name="Wood J."/>
            <person name="Clifton S.W."/>
            <person name="Rogers J."/>
            <person name="Van den Ackerveken G."/>
            <person name="Jones J.D."/>
            <person name="McDowell J.M."/>
            <person name="Beynon J."/>
            <person name="Tyler B.M."/>
        </authorList>
    </citation>
    <scope>NUCLEOTIDE SEQUENCE [LARGE SCALE GENOMIC DNA]</scope>
    <source>
        <strain evidence="2">Emoy2</strain>
    </source>
</reference>
<keyword evidence="2" id="KW-1185">Reference proteome</keyword>
<dbReference type="HOGENOM" id="CLU_2163270_0_0_1"/>
<evidence type="ECO:0000313" key="1">
    <source>
        <dbReference type="EnsemblProtists" id="HpaP805197"/>
    </source>
</evidence>
<evidence type="ECO:0000313" key="2">
    <source>
        <dbReference type="Proteomes" id="UP000011713"/>
    </source>
</evidence>
<dbReference type="VEuPathDB" id="FungiDB:HpaG805197"/>
<proteinExistence type="predicted"/>
<accession>M4BFX7</accession>
<protein>
    <submittedName>
        <fullName evidence="1">Uncharacterized protein</fullName>
    </submittedName>
</protein>
<name>M4BFX7_HYAAE</name>
<dbReference type="InParanoid" id="M4BFX7"/>
<dbReference type="Proteomes" id="UP000011713">
    <property type="component" value="Unassembled WGS sequence"/>
</dbReference>
<organism evidence="1 2">
    <name type="scientific">Hyaloperonospora arabidopsidis (strain Emoy2)</name>
    <name type="common">Downy mildew agent</name>
    <name type="synonym">Peronospora arabidopsidis</name>
    <dbReference type="NCBI Taxonomy" id="559515"/>
    <lineage>
        <taxon>Eukaryota</taxon>
        <taxon>Sar</taxon>
        <taxon>Stramenopiles</taxon>
        <taxon>Oomycota</taxon>
        <taxon>Peronosporomycetes</taxon>
        <taxon>Peronosporales</taxon>
        <taxon>Peronosporaceae</taxon>
        <taxon>Hyaloperonospora</taxon>
    </lineage>
</organism>
<dbReference type="EMBL" id="JH598219">
    <property type="status" value="NOT_ANNOTATED_CDS"/>
    <property type="molecule type" value="Genomic_DNA"/>
</dbReference>
<sequence length="111" mass="12738">MSMCWTCTRTSTRCIRRKVLAKRSLWTDCTSRNRAIRKWASCWESPSTACLETTNWRDLPSGSCRTGKIWSLASERSRSDWAGMRLESLGGDDSLRLTLSFKQLLVLVARM</sequence>